<dbReference type="AlphaFoldDB" id="A0A0F3IEG2"/>
<dbReference type="SUPFAM" id="SSF51120">
    <property type="entry name" value="beta-Roll"/>
    <property type="match status" value="1"/>
</dbReference>
<gene>
    <name evidence="2" type="ORF">VZ94_21000</name>
</gene>
<keyword evidence="3" id="KW-1185">Reference proteome</keyword>
<evidence type="ECO:0000313" key="2">
    <source>
        <dbReference type="EMBL" id="KJV05052.1"/>
    </source>
</evidence>
<name>A0A0F3IEG2_9GAMM</name>
<dbReference type="Pfam" id="PF00353">
    <property type="entry name" value="HemolysinCabind"/>
    <property type="match status" value="1"/>
</dbReference>
<evidence type="ECO:0000313" key="3">
    <source>
        <dbReference type="Proteomes" id="UP000033684"/>
    </source>
</evidence>
<accession>A0A0F3IEG2</accession>
<dbReference type="InterPro" id="IPR011049">
    <property type="entry name" value="Serralysin-like_metalloprot_C"/>
</dbReference>
<reference evidence="3" key="1">
    <citation type="submission" date="2015-03" db="EMBL/GenBank/DDBJ databases">
        <title>Draft genome sequence of a novel methanotroph (Sn10-6) isolated from flooded ricefield rhizosphere in India.</title>
        <authorList>
            <person name="Pandit P.S."/>
            <person name="Pore S.D."/>
            <person name="Arora P."/>
            <person name="Kapse N.G."/>
            <person name="Dhakephalkar P.K."/>
            <person name="Rahalkar M.C."/>
        </authorList>
    </citation>
    <scope>NUCLEOTIDE SEQUENCE [LARGE SCALE GENOMIC DNA]</scope>
    <source>
        <strain evidence="3">Sn10-6</strain>
    </source>
</reference>
<organism evidence="2 3">
    <name type="scientific">Methylocucumis oryzae</name>
    <dbReference type="NCBI Taxonomy" id="1632867"/>
    <lineage>
        <taxon>Bacteria</taxon>
        <taxon>Pseudomonadati</taxon>
        <taxon>Pseudomonadota</taxon>
        <taxon>Gammaproteobacteria</taxon>
        <taxon>Methylococcales</taxon>
        <taxon>Methylococcaceae</taxon>
        <taxon>Methylocucumis</taxon>
    </lineage>
</organism>
<dbReference type="EMBL" id="LAJX01000320">
    <property type="protein sequence ID" value="KJV05052.1"/>
    <property type="molecule type" value="Genomic_DNA"/>
</dbReference>
<sequence>MIGNASANTLNGGSGNDTLTGGNASDVLIGGAGADSINLTETVAATDTIKIAAGESLSTGFDRVTGFALGVNTTTTTGVDKLDLASKTIAANAASVNGVDKGIIKSHHIENGVITFDDNDAFTTALSLTASDLTDMLAYLSANITKKGVTVVANLDGDAYVFQDGGTKDTLVQLIGVTVDSLSNTGLAVDGVWVV</sequence>
<dbReference type="Proteomes" id="UP000033684">
    <property type="component" value="Unassembled WGS sequence"/>
</dbReference>
<proteinExistence type="predicted"/>
<protein>
    <recommendedName>
        <fullName evidence="4">Peptidase M10 serralysin C-terminal domain-containing protein</fullName>
    </recommendedName>
</protein>
<evidence type="ECO:0008006" key="4">
    <source>
        <dbReference type="Google" id="ProtNLM"/>
    </source>
</evidence>
<dbReference type="InterPro" id="IPR001343">
    <property type="entry name" value="Hemolysn_Ca-bd"/>
</dbReference>
<dbReference type="PRINTS" id="PR00313">
    <property type="entry name" value="CABNDNGRPT"/>
</dbReference>
<keyword evidence="1" id="KW-0106">Calcium</keyword>
<dbReference type="GO" id="GO:0005509">
    <property type="term" value="F:calcium ion binding"/>
    <property type="evidence" value="ECO:0007669"/>
    <property type="project" value="InterPro"/>
</dbReference>
<dbReference type="Gene3D" id="2.150.10.10">
    <property type="entry name" value="Serralysin-like metalloprotease, C-terminal"/>
    <property type="match status" value="1"/>
</dbReference>
<evidence type="ECO:0000256" key="1">
    <source>
        <dbReference type="ARBA" id="ARBA00022837"/>
    </source>
</evidence>
<reference evidence="2 3" key="2">
    <citation type="journal article" date="2016" name="Microb. Ecol.">
        <title>Genome Characteristics of a Novel Type I Methanotroph (Sn10-6) Isolated from a Flooded Indian Rice Field.</title>
        <authorList>
            <person name="Rahalkar M.C."/>
            <person name="Pandit P.S."/>
            <person name="Dhakephalkar P.K."/>
            <person name="Pore S."/>
            <person name="Arora P."/>
            <person name="Kapse N."/>
        </authorList>
    </citation>
    <scope>NUCLEOTIDE SEQUENCE [LARGE SCALE GENOMIC DNA]</scope>
    <source>
        <strain evidence="2 3">Sn10-6</strain>
    </source>
</reference>
<comment type="caution">
    <text evidence="2">The sequence shown here is derived from an EMBL/GenBank/DDBJ whole genome shotgun (WGS) entry which is preliminary data.</text>
</comment>